<dbReference type="PANTHER" id="PTHR11311">
    <property type="entry name" value="SPONDIN"/>
    <property type="match status" value="1"/>
</dbReference>
<dbReference type="EMBL" id="KB631661">
    <property type="protein sequence ID" value="ERL85116.1"/>
    <property type="molecule type" value="Genomic_DNA"/>
</dbReference>
<gene>
    <name evidence="4" type="ORF">D910_02538</name>
</gene>
<dbReference type="OrthoDB" id="347314at2759"/>
<dbReference type="InterPro" id="IPR051418">
    <property type="entry name" value="Spondin/Thrombospondin_T1"/>
</dbReference>
<feature type="domain" description="Spondin" evidence="3">
    <location>
        <begin position="61"/>
        <end position="94"/>
    </location>
</feature>
<dbReference type="PROSITE" id="PS51019">
    <property type="entry name" value="REELIN"/>
    <property type="match status" value="1"/>
</dbReference>
<evidence type="ECO:0000256" key="1">
    <source>
        <dbReference type="ARBA" id="ARBA00022737"/>
    </source>
</evidence>
<dbReference type="InterPro" id="IPR038678">
    <property type="entry name" value="Spondin_N_sf"/>
</dbReference>
<evidence type="ECO:0000313" key="5">
    <source>
        <dbReference type="Proteomes" id="UP000030742"/>
    </source>
</evidence>
<evidence type="ECO:0000259" key="3">
    <source>
        <dbReference type="PROSITE" id="PS51020"/>
    </source>
</evidence>
<evidence type="ECO:0000259" key="2">
    <source>
        <dbReference type="PROSITE" id="PS51019"/>
    </source>
</evidence>
<reference evidence="4 5" key="1">
    <citation type="journal article" date="2013" name="Genome Biol.">
        <title>Draft genome of the mountain pine beetle, Dendroctonus ponderosae Hopkins, a major forest pest.</title>
        <authorList>
            <person name="Keeling C.I."/>
            <person name="Yuen M.M."/>
            <person name="Liao N.Y."/>
            <person name="Docking T.R."/>
            <person name="Chan S.K."/>
            <person name="Taylor G.A."/>
            <person name="Palmquist D.L."/>
            <person name="Jackman S.D."/>
            <person name="Nguyen A."/>
            <person name="Li M."/>
            <person name="Henderson H."/>
            <person name="Janes J.K."/>
            <person name="Zhao Y."/>
            <person name="Pandoh P."/>
            <person name="Moore R."/>
            <person name="Sperling F.A."/>
            <person name="Huber D.P."/>
            <person name="Birol I."/>
            <person name="Jones S.J."/>
            <person name="Bohlmann J."/>
        </authorList>
    </citation>
    <scope>NUCLEOTIDE SEQUENCE</scope>
</reference>
<dbReference type="GO" id="GO:0007155">
    <property type="term" value="P:cell adhesion"/>
    <property type="evidence" value="ECO:0007669"/>
    <property type="project" value="TreeGrafter"/>
</dbReference>
<dbReference type="InterPro" id="IPR042307">
    <property type="entry name" value="Reeler_sf"/>
</dbReference>
<sequence>MQKISLTWTAPPPNSGCVKIKAIITESKEKWFADDQSVDNGYLTKTLCENFDENEDLLPEVLDFCCACDEAKYEMAFQGNWIRNNHPKGDFCIT</sequence>
<dbReference type="Proteomes" id="UP000030742">
    <property type="component" value="Unassembled WGS sequence"/>
</dbReference>
<dbReference type="InterPro" id="IPR002861">
    <property type="entry name" value="Reeler_dom"/>
</dbReference>
<keyword evidence="1" id="KW-0677">Repeat</keyword>
<dbReference type="PROSITE" id="PS51020">
    <property type="entry name" value="SPONDIN"/>
    <property type="match status" value="1"/>
</dbReference>
<organism evidence="4 5">
    <name type="scientific">Dendroctonus ponderosae</name>
    <name type="common">Mountain pine beetle</name>
    <dbReference type="NCBI Taxonomy" id="77166"/>
    <lineage>
        <taxon>Eukaryota</taxon>
        <taxon>Metazoa</taxon>
        <taxon>Ecdysozoa</taxon>
        <taxon>Arthropoda</taxon>
        <taxon>Hexapoda</taxon>
        <taxon>Insecta</taxon>
        <taxon>Pterygota</taxon>
        <taxon>Neoptera</taxon>
        <taxon>Endopterygota</taxon>
        <taxon>Coleoptera</taxon>
        <taxon>Polyphaga</taxon>
        <taxon>Cucujiformia</taxon>
        <taxon>Curculionidae</taxon>
        <taxon>Scolytinae</taxon>
        <taxon>Dendroctonus</taxon>
    </lineage>
</organism>
<dbReference type="AlphaFoldDB" id="U4U3D2"/>
<dbReference type="GO" id="GO:0031012">
    <property type="term" value="C:extracellular matrix"/>
    <property type="evidence" value="ECO:0007669"/>
    <property type="project" value="TreeGrafter"/>
</dbReference>
<feature type="domain" description="Reelin" evidence="2">
    <location>
        <begin position="1"/>
        <end position="60"/>
    </location>
</feature>
<name>U4U3D2_DENPD</name>
<dbReference type="PANTHER" id="PTHR11311:SF16">
    <property type="entry name" value="SPONDIN-1"/>
    <property type="match status" value="1"/>
</dbReference>
<dbReference type="Gene3D" id="2.60.40.4060">
    <property type="entry name" value="Reeler domain"/>
    <property type="match status" value="1"/>
</dbReference>
<protein>
    <submittedName>
        <fullName evidence="4">Uncharacterized protein</fullName>
    </submittedName>
</protein>
<dbReference type="Gene3D" id="2.60.40.2130">
    <property type="entry name" value="F-spondin domain"/>
    <property type="match status" value="1"/>
</dbReference>
<dbReference type="STRING" id="77166.U4U3D2"/>
<proteinExistence type="predicted"/>
<evidence type="ECO:0000313" key="4">
    <source>
        <dbReference type="EMBL" id="ERL85116.1"/>
    </source>
</evidence>
<dbReference type="InterPro" id="IPR009465">
    <property type="entry name" value="Spondin_N"/>
</dbReference>
<accession>U4U3D2</accession>